<dbReference type="WBParaSite" id="nRc.2.0.1.t04897-RA">
    <property type="protein sequence ID" value="nRc.2.0.1.t04897-RA"/>
    <property type="gene ID" value="nRc.2.0.1.g04897"/>
</dbReference>
<name>A0A915HU17_ROMCU</name>
<organism evidence="2 3">
    <name type="scientific">Romanomermis culicivorax</name>
    <name type="common">Nematode worm</name>
    <dbReference type="NCBI Taxonomy" id="13658"/>
    <lineage>
        <taxon>Eukaryota</taxon>
        <taxon>Metazoa</taxon>
        <taxon>Ecdysozoa</taxon>
        <taxon>Nematoda</taxon>
        <taxon>Enoplea</taxon>
        <taxon>Dorylaimia</taxon>
        <taxon>Mermithida</taxon>
        <taxon>Mermithoidea</taxon>
        <taxon>Mermithidae</taxon>
        <taxon>Romanomermis</taxon>
    </lineage>
</organism>
<keyword evidence="2" id="KW-1185">Reference proteome</keyword>
<dbReference type="AlphaFoldDB" id="A0A915HU17"/>
<protein>
    <submittedName>
        <fullName evidence="3">Uncharacterized protein</fullName>
    </submittedName>
</protein>
<evidence type="ECO:0000313" key="3">
    <source>
        <dbReference type="WBParaSite" id="nRc.2.0.1.t04897-RA"/>
    </source>
</evidence>
<feature type="region of interest" description="Disordered" evidence="1">
    <location>
        <begin position="1"/>
        <end position="24"/>
    </location>
</feature>
<evidence type="ECO:0000256" key="1">
    <source>
        <dbReference type="SAM" id="MobiDB-lite"/>
    </source>
</evidence>
<accession>A0A915HU17</accession>
<reference evidence="3" key="1">
    <citation type="submission" date="2022-11" db="UniProtKB">
        <authorList>
            <consortium name="WormBaseParasite"/>
        </authorList>
    </citation>
    <scope>IDENTIFICATION</scope>
</reference>
<proteinExistence type="predicted"/>
<sequence length="95" mass="10074">MRNANSDTAQKNTKLTPETSPLTNNLNHSIATATILTAQQAATTHALLSINRQAYGGMLTNHACITPKTVFGSRGKTCNKTIINIKVAGPMPPTL</sequence>
<dbReference type="Proteomes" id="UP000887565">
    <property type="component" value="Unplaced"/>
</dbReference>
<evidence type="ECO:0000313" key="2">
    <source>
        <dbReference type="Proteomes" id="UP000887565"/>
    </source>
</evidence>